<accession>A0A5T2WMY6</accession>
<comment type="caution">
    <text evidence="2">The sequence shown here is derived from an EMBL/GenBank/DDBJ whole genome shotgun (WGS) entry which is preliminary data.</text>
</comment>
<keyword evidence="1" id="KW-0812">Transmembrane</keyword>
<feature type="transmembrane region" description="Helical" evidence="1">
    <location>
        <begin position="29"/>
        <end position="51"/>
    </location>
</feature>
<protein>
    <submittedName>
        <fullName evidence="2">Uncharacterized protein</fullName>
    </submittedName>
</protein>
<keyword evidence="1" id="KW-1133">Transmembrane helix</keyword>
<feature type="transmembrane region" description="Helical" evidence="1">
    <location>
        <begin position="240"/>
        <end position="258"/>
    </location>
</feature>
<keyword evidence="1" id="KW-0472">Membrane</keyword>
<sequence length="269" mass="30480">MAHHSMSGGGGIIEAWFKSFSVLSAPEKVGWVFVFIVMILTLSPEIIFIFCKVISGIKFITERVRNIKWTCCSLWRERSQPKKQWRGINKGAQYFLNRLFRITFTATGFTVHQTFQCVRSLFMNHYFSVLMRSGRGVLRWLIWTVKYGVVLPLMTMMIVVVFLFWQADMTPGKIMVREIELTKAGTGAGEFLVRECPLPQTPPTPPGLPVTDLKSGEGCLVVVTDAAGYAGRVDTNLRDWLANVWLILALMFTLPGVFRRFIRGLSSSL</sequence>
<proteinExistence type="predicted"/>
<gene>
    <name evidence="2" type="ORF">AC527_24180</name>
</gene>
<dbReference type="EMBL" id="AACWFO010000016">
    <property type="protein sequence ID" value="EAM8420287.1"/>
    <property type="molecule type" value="Genomic_DNA"/>
</dbReference>
<organism evidence="2">
    <name type="scientific">Salmonella enterica</name>
    <name type="common">Salmonella choleraesuis</name>
    <dbReference type="NCBI Taxonomy" id="28901"/>
    <lineage>
        <taxon>Bacteria</taxon>
        <taxon>Pseudomonadati</taxon>
        <taxon>Pseudomonadota</taxon>
        <taxon>Gammaproteobacteria</taxon>
        <taxon>Enterobacterales</taxon>
        <taxon>Enterobacteriaceae</taxon>
        <taxon>Salmonella</taxon>
    </lineage>
</organism>
<dbReference type="AlphaFoldDB" id="A0A5T2WMY6"/>
<evidence type="ECO:0000256" key="1">
    <source>
        <dbReference type="SAM" id="Phobius"/>
    </source>
</evidence>
<evidence type="ECO:0000313" key="2">
    <source>
        <dbReference type="EMBL" id="EAM8420287.1"/>
    </source>
</evidence>
<name>A0A5T2WMY6_SALER</name>
<dbReference type="Pfam" id="PF07296">
    <property type="entry name" value="TraP"/>
    <property type="match status" value="1"/>
</dbReference>
<dbReference type="InterPro" id="IPR009913">
    <property type="entry name" value="TraP"/>
</dbReference>
<reference evidence="2" key="1">
    <citation type="submission" date="2018-08" db="EMBL/GenBank/DDBJ databases">
        <authorList>
            <consortium name="GenomeTrakr network: Whole genome sequencing for foodborne pathogen traceback"/>
        </authorList>
    </citation>
    <scope>NUCLEOTIDE SEQUENCE</scope>
    <source>
        <strain evidence="2">FDA00009177</strain>
    </source>
</reference>
<feature type="transmembrane region" description="Helical" evidence="1">
    <location>
        <begin position="140"/>
        <end position="165"/>
    </location>
</feature>